<dbReference type="Pfam" id="PF13472">
    <property type="entry name" value="Lipase_GDSL_2"/>
    <property type="match status" value="1"/>
</dbReference>
<dbReference type="Gene3D" id="3.40.50.1110">
    <property type="entry name" value="SGNH hydrolase"/>
    <property type="match status" value="1"/>
</dbReference>
<dbReference type="InterPro" id="IPR036514">
    <property type="entry name" value="SGNH_hydro_sf"/>
</dbReference>
<sequence>MRTAESPTAGGADTAARFLALGDSYTIGESVPATERWPVQLAALLRARGATLGEPQIIARTGWTTDELERAINAAAPRGPFALVSLLIGVNNQYRGRSAEEYRAQFRALLARAVGFAGGDASHVLV</sequence>
<name>A0A0P9CYJ8_9CHLR</name>
<evidence type="ECO:0000259" key="1">
    <source>
        <dbReference type="Pfam" id="PF13472"/>
    </source>
</evidence>
<organism evidence="2 3">
    <name type="scientific">Kouleothrix aurantiaca</name>
    <dbReference type="NCBI Taxonomy" id="186479"/>
    <lineage>
        <taxon>Bacteria</taxon>
        <taxon>Bacillati</taxon>
        <taxon>Chloroflexota</taxon>
        <taxon>Chloroflexia</taxon>
        <taxon>Chloroflexales</taxon>
        <taxon>Roseiflexineae</taxon>
        <taxon>Roseiflexaceae</taxon>
        <taxon>Kouleothrix</taxon>
    </lineage>
</organism>
<dbReference type="EMBL" id="LJCR01000885">
    <property type="protein sequence ID" value="KPV51512.1"/>
    <property type="molecule type" value="Genomic_DNA"/>
</dbReference>
<keyword evidence="3" id="KW-1185">Reference proteome</keyword>
<dbReference type="InterPro" id="IPR013830">
    <property type="entry name" value="SGNH_hydro"/>
</dbReference>
<comment type="caution">
    <text evidence="2">The sequence shown here is derived from an EMBL/GenBank/DDBJ whole genome shotgun (WGS) entry which is preliminary data.</text>
</comment>
<dbReference type="AlphaFoldDB" id="A0A0P9CYJ8"/>
<feature type="domain" description="SGNH hydrolase-type esterase" evidence="1">
    <location>
        <begin position="20"/>
        <end position="113"/>
    </location>
</feature>
<proteinExistence type="predicted"/>
<accession>A0A0P9CYJ8</accession>
<evidence type="ECO:0000313" key="3">
    <source>
        <dbReference type="Proteomes" id="UP000050509"/>
    </source>
</evidence>
<dbReference type="Proteomes" id="UP000050509">
    <property type="component" value="Unassembled WGS sequence"/>
</dbReference>
<protein>
    <submittedName>
        <fullName evidence="2">Lysophospholipase</fullName>
    </submittedName>
</protein>
<gene>
    <name evidence="2" type="ORF">SE17_20790</name>
</gene>
<feature type="non-terminal residue" evidence="2">
    <location>
        <position position="126"/>
    </location>
</feature>
<reference evidence="2 3" key="1">
    <citation type="submission" date="2015-09" db="EMBL/GenBank/DDBJ databases">
        <title>Draft genome sequence of Kouleothrix aurantiaca JCM 19913.</title>
        <authorList>
            <person name="Hemp J."/>
        </authorList>
    </citation>
    <scope>NUCLEOTIDE SEQUENCE [LARGE SCALE GENOMIC DNA]</scope>
    <source>
        <strain evidence="2 3">COM-B</strain>
    </source>
</reference>
<dbReference type="SUPFAM" id="SSF52266">
    <property type="entry name" value="SGNH hydrolase"/>
    <property type="match status" value="1"/>
</dbReference>
<evidence type="ECO:0000313" key="2">
    <source>
        <dbReference type="EMBL" id="KPV51512.1"/>
    </source>
</evidence>